<dbReference type="Pfam" id="PF13271">
    <property type="entry name" value="DUF4062"/>
    <property type="match status" value="1"/>
</dbReference>
<feature type="domain" description="DUF4062" evidence="1">
    <location>
        <begin position="2"/>
        <end position="56"/>
    </location>
</feature>
<reference evidence="3" key="1">
    <citation type="journal article" date="2019" name="Int. J. Syst. Evol. Microbiol.">
        <title>The Global Catalogue of Microorganisms (GCM) 10K type strain sequencing project: providing services to taxonomists for standard genome sequencing and annotation.</title>
        <authorList>
            <consortium name="The Broad Institute Genomics Platform"/>
            <consortium name="The Broad Institute Genome Sequencing Center for Infectious Disease"/>
            <person name="Wu L."/>
            <person name="Ma J."/>
        </authorList>
    </citation>
    <scope>NUCLEOTIDE SEQUENCE [LARGE SCALE GENOMIC DNA]</scope>
    <source>
        <strain evidence="3">KCTC 5701</strain>
    </source>
</reference>
<dbReference type="InterPro" id="IPR025139">
    <property type="entry name" value="DUF4062"/>
</dbReference>
<evidence type="ECO:0000259" key="1">
    <source>
        <dbReference type="Pfam" id="PF13271"/>
    </source>
</evidence>
<name>A0ABW0WIC1_STRNO</name>
<proteinExistence type="predicted"/>
<gene>
    <name evidence="2" type="ORF">ACFP3J_11000</name>
</gene>
<dbReference type="RefSeq" id="WP_382466736.1">
    <property type="nucleotide sequence ID" value="NZ_JBHSOE010000014.1"/>
</dbReference>
<protein>
    <submittedName>
        <fullName evidence="2">DUF4062 domain-containing protein</fullName>
    </submittedName>
</protein>
<dbReference type="EMBL" id="JBHSOE010000014">
    <property type="protein sequence ID" value="MFC5656011.1"/>
    <property type="molecule type" value="Genomic_DNA"/>
</dbReference>
<dbReference type="Proteomes" id="UP001596065">
    <property type="component" value="Unassembled WGS sequence"/>
</dbReference>
<accession>A0ABW0WIC1</accession>
<comment type="caution">
    <text evidence="2">The sequence shown here is derived from an EMBL/GenBank/DDBJ whole genome shotgun (WGS) entry which is preliminary data.</text>
</comment>
<keyword evidence="3" id="KW-1185">Reference proteome</keyword>
<organism evidence="2 3">
    <name type="scientific">Streptomyces nogalater</name>
    <dbReference type="NCBI Taxonomy" id="38314"/>
    <lineage>
        <taxon>Bacteria</taxon>
        <taxon>Bacillati</taxon>
        <taxon>Actinomycetota</taxon>
        <taxon>Actinomycetes</taxon>
        <taxon>Kitasatosporales</taxon>
        <taxon>Streptomycetaceae</taxon>
        <taxon>Streptomyces</taxon>
    </lineage>
</organism>
<evidence type="ECO:0000313" key="2">
    <source>
        <dbReference type="EMBL" id="MFC5656011.1"/>
    </source>
</evidence>
<sequence length="56" mass="5896">MRAVGHTPVLFEDFSAQTTPSRQACLDALDSADVCIFLLGPSCGHVFPETGAISNT</sequence>
<evidence type="ECO:0000313" key="3">
    <source>
        <dbReference type="Proteomes" id="UP001596065"/>
    </source>
</evidence>